<reference evidence="1" key="1">
    <citation type="submission" date="2019-06" db="EMBL/GenBank/DDBJ databases">
        <authorList>
            <person name="Zheng W."/>
        </authorList>
    </citation>
    <scope>NUCLEOTIDE SEQUENCE</scope>
    <source>
        <strain evidence="1">QDHG01</strain>
    </source>
</reference>
<accession>A0A8J8NZI7</accession>
<comment type="caution">
    <text evidence="1">The sequence shown here is derived from an EMBL/GenBank/DDBJ whole genome shotgun (WGS) entry which is preliminary data.</text>
</comment>
<sequence length="87" mass="10097">MKYQIKLEMNKPTSQSEALVRAGFRRFNHNFDQHQNLLNSVQASQEVYGLSKHFLVHSDSTEREDLNSLSDIIDDSMHEKPLKPPTQ</sequence>
<name>A0A8J8NZI7_HALGN</name>
<protein>
    <submittedName>
        <fullName evidence="1">Uncharacterized protein</fullName>
    </submittedName>
</protein>
<organism evidence="1 2">
    <name type="scientific">Halteria grandinella</name>
    <dbReference type="NCBI Taxonomy" id="5974"/>
    <lineage>
        <taxon>Eukaryota</taxon>
        <taxon>Sar</taxon>
        <taxon>Alveolata</taxon>
        <taxon>Ciliophora</taxon>
        <taxon>Intramacronucleata</taxon>
        <taxon>Spirotrichea</taxon>
        <taxon>Stichotrichia</taxon>
        <taxon>Sporadotrichida</taxon>
        <taxon>Halteriidae</taxon>
        <taxon>Halteria</taxon>
    </lineage>
</organism>
<dbReference type="AlphaFoldDB" id="A0A8J8NZI7"/>
<keyword evidence="2" id="KW-1185">Reference proteome</keyword>
<dbReference type="EMBL" id="RRYP01002940">
    <property type="protein sequence ID" value="TNV84282.1"/>
    <property type="molecule type" value="Genomic_DNA"/>
</dbReference>
<proteinExistence type="predicted"/>
<dbReference type="Proteomes" id="UP000785679">
    <property type="component" value="Unassembled WGS sequence"/>
</dbReference>
<evidence type="ECO:0000313" key="2">
    <source>
        <dbReference type="Proteomes" id="UP000785679"/>
    </source>
</evidence>
<evidence type="ECO:0000313" key="1">
    <source>
        <dbReference type="EMBL" id="TNV84282.1"/>
    </source>
</evidence>
<gene>
    <name evidence="1" type="ORF">FGO68_gene7817</name>
</gene>